<dbReference type="InterPro" id="IPR001775">
    <property type="entry name" value="GspD/PilQ"/>
</dbReference>
<evidence type="ECO:0000259" key="7">
    <source>
        <dbReference type="Pfam" id="PF00263"/>
    </source>
</evidence>
<evidence type="ECO:0000256" key="1">
    <source>
        <dbReference type="ARBA" id="ARBA00004370"/>
    </source>
</evidence>
<dbReference type="Pfam" id="PF00263">
    <property type="entry name" value="Secretin"/>
    <property type="match status" value="1"/>
</dbReference>
<feature type="signal peptide" evidence="6">
    <location>
        <begin position="1"/>
        <end position="37"/>
    </location>
</feature>
<reference evidence="9 10" key="1">
    <citation type="submission" date="2020-11" db="EMBL/GenBank/DDBJ databases">
        <authorList>
            <person name="Sun Q."/>
        </authorList>
    </citation>
    <scope>NUCLEOTIDE SEQUENCE [LARGE SCALE GENOMIC DNA]</scope>
    <source>
        <strain evidence="9 10">P8398</strain>
    </source>
</reference>
<dbReference type="InterPro" id="IPR004846">
    <property type="entry name" value="T2SS/T3SS_dom"/>
</dbReference>
<proteinExistence type="inferred from homology"/>
<evidence type="ECO:0000256" key="2">
    <source>
        <dbReference type="ARBA" id="ARBA00022729"/>
    </source>
</evidence>
<dbReference type="Pfam" id="PF03958">
    <property type="entry name" value="Secretin_N"/>
    <property type="match status" value="1"/>
</dbReference>
<dbReference type="PANTHER" id="PTHR30604:SF1">
    <property type="entry name" value="DNA UTILIZATION PROTEIN HOFQ"/>
    <property type="match status" value="1"/>
</dbReference>
<evidence type="ECO:0000313" key="10">
    <source>
        <dbReference type="Proteomes" id="UP000662888"/>
    </source>
</evidence>
<comment type="similarity">
    <text evidence="4">Belongs to the bacterial secretin family.</text>
</comment>
<accession>A0AA48WF84</accession>
<dbReference type="EMBL" id="CP065053">
    <property type="protein sequence ID" value="QPI51356.1"/>
    <property type="molecule type" value="Genomic_DNA"/>
</dbReference>
<gene>
    <name evidence="9" type="ORF">IV454_07500</name>
</gene>
<name>A0AA48WF84_9BURK</name>
<dbReference type="InterPro" id="IPR038591">
    <property type="entry name" value="NolW-like_sf"/>
</dbReference>
<evidence type="ECO:0008006" key="11">
    <source>
        <dbReference type="Google" id="ProtNLM"/>
    </source>
</evidence>
<feature type="chain" id="PRO_5047398769" description="NolW-like domain-containing protein" evidence="6">
    <location>
        <begin position="38"/>
        <end position="439"/>
    </location>
</feature>
<dbReference type="Gene3D" id="3.30.1370.120">
    <property type="match status" value="1"/>
</dbReference>
<evidence type="ECO:0000313" key="9">
    <source>
        <dbReference type="EMBL" id="QPI51356.1"/>
    </source>
</evidence>
<keyword evidence="5" id="KW-0813">Transport</keyword>
<keyword evidence="2 6" id="KW-0732">Signal</keyword>
<keyword evidence="10" id="KW-1185">Reference proteome</keyword>
<dbReference type="InterPro" id="IPR005644">
    <property type="entry name" value="NolW-like"/>
</dbReference>
<protein>
    <recommendedName>
        <fullName evidence="11">NolW-like domain-containing protein</fullName>
    </recommendedName>
</protein>
<dbReference type="PRINTS" id="PR00811">
    <property type="entry name" value="BCTERIALGSPD"/>
</dbReference>
<organism evidence="9 10">
    <name type="scientific">Massilia antarctica</name>
    <dbReference type="NCBI Taxonomy" id="2765360"/>
    <lineage>
        <taxon>Bacteria</taxon>
        <taxon>Pseudomonadati</taxon>
        <taxon>Pseudomonadota</taxon>
        <taxon>Betaproteobacteria</taxon>
        <taxon>Burkholderiales</taxon>
        <taxon>Oxalobacteraceae</taxon>
        <taxon>Telluria group</taxon>
        <taxon>Massilia</taxon>
    </lineage>
</organism>
<dbReference type="InterPro" id="IPR051808">
    <property type="entry name" value="Type_IV_pilus_biogenesis"/>
</dbReference>
<evidence type="ECO:0000259" key="8">
    <source>
        <dbReference type="Pfam" id="PF03958"/>
    </source>
</evidence>
<feature type="domain" description="NolW-like" evidence="8">
    <location>
        <begin position="117"/>
        <end position="181"/>
    </location>
</feature>
<evidence type="ECO:0000256" key="3">
    <source>
        <dbReference type="ARBA" id="ARBA00023136"/>
    </source>
</evidence>
<sequence length="439" mass="45825">MFVRFHQRSTLRRCHPSRWLSWVVATLVALAQAAALAQSTASEFPPVPKPGTASGAAAATPPNLSNILVPLQLSVPADNGRRAAPNYQALPAAQLSAGASDIAQVLGSTASGTLTIAYTLTYLRVSELHALIADVSTPLLERETSSVVADPRSNTLLLKGTPAEHQLVENLIRRLDKPVRQVLLEVKIVSADDFFGKSLGARFGITSSHMLSVANPRHSGVQVGATSADLNTVANTGGSAFPAMVSLPATNSLTAGIPSTLAVGFYKLPAGINIGVEISALEEAGHSTVLSNPKLVLSNARPGILSSGQRIPYSRPSIVQGVTTTEFIDAKVSIAVTALVSPDGLITMDLALTDDSVGAVSAVGPTINTNQVTSNVTLRNGETLVLGGFKSAVQSDEKEKTPWIGDLPLIGRLFKRQATTSVKRELVFVITPTIIDAGG</sequence>
<evidence type="ECO:0000256" key="6">
    <source>
        <dbReference type="SAM" id="SignalP"/>
    </source>
</evidence>
<dbReference type="Proteomes" id="UP000662888">
    <property type="component" value="Chromosome"/>
</dbReference>
<feature type="domain" description="Type II/III secretion system secretin-like" evidence="7">
    <location>
        <begin position="280"/>
        <end position="436"/>
    </location>
</feature>
<evidence type="ECO:0000256" key="5">
    <source>
        <dbReference type="RuleBase" id="RU004004"/>
    </source>
</evidence>
<keyword evidence="3" id="KW-0472">Membrane</keyword>
<dbReference type="RefSeq" id="WP_206090960.1">
    <property type="nucleotide sequence ID" value="NZ_CP065053.1"/>
</dbReference>
<evidence type="ECO:0000256" key="4">
    <source>
        <dbReference type="RuleBase" id="RU004003"/>
    </source>
</evidence>
<dbReference type="PANTHER" id="PTHR30604">
    <property type="entry name" value="PROTEIN TRANSPORT PROTEIN HOFQ"/>
    <property type="match status" value="1"/>
</dbReference>
<comment type="subcellular location">
    <subcellularLocation>
        <location evidence="5">Cell outer membrane</location>
    </subcellularLocation>
    <subcellularLocation>
        <location evidence="1">Membrane</location>
    </subcellularLocation>
</comment>